<dbReference type="Proteomes" id="UP000290565">
    <property type="component" value="Unassembled WGS sequence"/>
</dbReference>
<evidence type="ECO:0000313" key="1">
    <source>
        <dbReference type="EMBL" id="RXH40414.1"/>
    </source>
</evidence>
<dbReference type="AlphaFoldDB" id="A0A4V1L467"/>
<protein>
    <submittedName>
        <fullName evidence="1">Uncharacterized protein</fullName>
    </submittedName>
</protein>
<organism evidence="1 2">
    <name type="scientific">Bradyrhizobium zhanjiangense</name>
    <dbReference type="NCBI Taxonomy" id="1325107"/>
    <lineage>
        <taxon>Bacteria</taxon>
        <taxon>Pseudomonadati</taxon>
        <taxon>Pseudomonadota</taxon>
        <taxon>Alphaproteobacteria</taxon>
        <taxon>Hyphomicrobiales</taxon>
        <taxon>Nitrobacteraceae</taxon>
        <taxon>Bradyrhizobium</taxon>
    </lineage>
</organism>
<name>A0A4V1L467_9BRAD</name>
<reference evidence="1 2" key="1">
    <citation type="submission" date="2015-04" db="EMBL/GenBank/DDBJ databases">
        <title>Comparative genomics of rhizobia nodulating Arachis hypogaea in China.</title>
        <authorList>
            <person name="Li Y."/>
        </authorList>
    </citation>
    <scope>NUCLEOTIDE SEQUENCE [LARGE SCALE GENOMIC DNA]</scope>
    <source>
        <strain evidence="1 2">CCBAU 51787</strain>
    </source>
</reference>
<accession>A0A4V1L467</accession>
<proteinExistence type="predicted"/>
<comment type="caution">
    <text evidence="1">The sequence shown here is derived from an EMBL/GenBank/DDBJ whole genome shotgun (WGS) entry which is preliminary data.</text>
</comment>
<gene>
    <name evidence="1" type="ORF">XH94_13255</name>
</gene>
<sequence>MQSRWLLGWILVQNRGRVGRASADSFPGHELGRGQSLNKHKGRSLWPAPIALLPFSAELCPLRSGKERASTNSHWRIHHGAIDCNCTFARPEHSLGPSDFAFIGAKTCADRANLARMDREFSAESEIARIARVIPYAVWIIDRGRYAIKWWHSSC</sequence>
<dbReference type="EMBL" id="LBJM01000040">
    <property type="protein sequence ID" value="RXH40414.1"/>
    <property type="molecule type" value="Genomic_DNA"/>
</dbReference>
<evidence type="ECO:0000313" key="2">
    <source>
        <dbReference type="Proteomes" id="UP000290565"/>
    </source>
</evidence>